<dbReference type="InterPro" id="IPR015943">
    <property type="entry name" value="WD40/YVTN_repeat-like_dom_sf"/>
</dbReference>
<dbReference type="Gene3D" id="2.130.10.10">
    <property type="entry name" value="YVTN repeat-like/Quinoprotein amine dehydrogenase"/>
    <property type="match status" value="1"/>
</dbReference>
<dbReference type="EMBL" id="QORE01001092">
    <property type="protein sequence ID" value="RCI72093.1"/>
    <property type="molecule type" value="Genomic_DNA"/>
</dbReference>
<gene>
    <name evidence="1" type="ORF">DT376_25610</name>
</gene>
<comment type="caution">
    <text evidence="1">The sequence shown here is derived from an EMBL/GenBank/DDBJ whole genome shotgun (WGS) entry which is preliminary data.</text>
</comment>
<feature type="non-terminal residue" evidence="1">
    <location>
        <position position="100"/>
    </location>
</feature>
<accession>A0A367M5C1</accession>
<reference evidence="1 2" key="1">
    <citation type="submission" date="2018-07" db="EMBL/GenBank/DDBJ databases">
        <title>Mechanisms of high-level aminoglycoside resistance among Gram-negative pathogens in Brazil.</title>
        <authorList>
            <person name="Ballaben A.S."/>
            <person name="Darini A.L.C."/>
            <person name="Doi Y."/>
        </authorList>
    </citation>
    <scope>NUCLEOTIDE SEQUENCE [LARGE SCALE GENOMIC DNA]</scope>
    <source>
        <strain evidence="1 2">B2-305</strain>
    </source>
</reference>
<dbReference type="SUPFAM" id="SSF110296">
    <property type="entry name" value="Oligoxyloglucan reducing end-specific cellobiohydrolase"/>
    <property type="match status" value="1"/>
</dbReference>
<evidence type="ECO:0000313" key="2">
    <source>
        <dbReference type="Proteomes" id="UP000253594"/>
    </source>
</evidence>
<protein>
    <submittedName>
        <fullName evidence="1">Exo-alpha-sialidase</fullName>
    </submittedName>
</protein>
<proteinExistence type="predicted"/>
<organism evidence="1 2">
    <name type="scientific">Pseudomonas aeruginosa</name>
    <dbReference type="NCBI Taxonomy" id="287"/>
    <lineage>
        <taxon>Bacteria</taxon>
        <taxon>Pseudomonadati</taxon>
        <taxon>Pseudomonadota</taxon>
        <taxon>Gammaproteobacteria</taxon>
        <taxon>Pseudomonadales</taxon>
        <taxon>Pseudomonadaceae</taxon>
        <taxon>Pseudomonas</taxon>
    </lineage>
</organism>
<sequence>MSERLYVGTRKGLFELRRNAAGQWLPMASHFLGEPLSMLLADPRDGALYAALNLGHFGVKLWRRDAGATDWMECAVPVYPPQPPAAEPLEGQAAEPPWSL</sequence>
<name>A0A367M5C1_PSEAI</name>
<dbReference type="AlphaFoldDB" id="A0A367M5C1"/>
<dbReference type="Proteomes" id="UP000253594">
    <property type="component" value="Unassembled WGS sequence"/>
</dbReference>
<evidence type="ECO:0000313" key="1">
    <source>
        <dbReference type="EMBL" id="RCI72093.1"/>
    </source>
</evidence>